<comment type="caution">
    <text evidence="1">The sequence shown here is derived from an EMBL/GenBank/DDBJ whole genome shotgun (WGS) entry which is preliminary data.</text>
</comment>
<evidence type="ECO:0000313" key="1">
    <source>
        <dbReference type="EMBL" id="KTR51221.1"/>
    </source>
</evidence>
<proteinExistence type="predicted"/>
<evidence type="ECO:0000313" key="2">
    <source>
        <dbReference type="Proteomes" id="UP000072763"/>
    </source>
</evidence>
<dbReference type="PATRIC" id="fig|465820.4.peg.2461"/>
<dbReference type="AlphaFoldDB" id="A0A147DPN5"/>
<evidence type="ECO:0008006" key="3">
    <source>
        <dbReference type="Google" id="ProtNLM"/>
    </source>
</evidence>
<name>A0A147DPN5_9MICO</name>
<dbReference type="STRING" id="465820.NS263_03525"/>
<accession>A0A147DPN5</accession>
<gene>
    <name evidence="1" type="ORF">NS359_11400</name>
</gene>
<reference evidence="1 2" key="1">
    <citation type="journal article" date="2016" name="Front. Microbiol.">
        <title>Genomic Resource of Rice Seed Associated Bacteria.</title>
        <authorList>
            <person name="Midha S."/>
            <person name="Bansal K."/>
            <person name="Sharma S."/>
            <person name="Kumar N."/>
            <person name="Patil P.P."/>
            <person name="Chaudhry V."/>
            <person name="Patil P.B."/>
        </authorList>
    </citation>
    <scope>NUCLEOTIDE SEQUENCE [LARGE SCALE GENOMIC DNA]</scope>
    <source>
        <strain evidence="1 2">NS359</strain>
    </source>
</reference>
<dbReference type="EMBL" id="LDRC01000058">
    <property type="protein sequence ID" value="KTR51221.1"/>
    <property type="molecule type" value="Genomic_DNA"/>
</dbReference>
<organism evidence="1 2">
    <name type="scientific">Curtobacterium oceanosedimentum</name>
    <dbReference type="NCBI Taxonomy" id="465820"/>
    <lineage>
        <taxon>Bacteria</taxon>
        <taxon>Bacillati</taxon>
        <taxon>Actinomycetota</taxon>
        <taxon>Actinomycetes</taxon>
        <taxon>Micrococcales</taxon>
        <taxon>Microbacteriaceae</taxon>
        <taxon>Curtobacterium</taxon>
    </lineage>
</organism>
<sequence length="190" mass="19797">MQYGEADGDAVVRAAGADDGDTVRTVARRRPSAGLALVAAIGLPLVLTSCADGSTRPEGTTVRASEAEKSIVDLVERSSEAIGGEWQVSLGPSAEPCGEGVEDRVRFVYVLERDGSPESADRDITTVKQLWEQDGIEVFDTETGGDRPLLGVRGKGGPTTSIGFNAYPARSSLTGVSECAAGRADVPDRS</sequence>
<protein>
    <recommendedName>
        <fullName evidence="3">Lipoprotein</fullName>
    </recommendedName>
</protein>
<dbReference type="Proteomes" id="UP000072763">
    <property type="component" value="Unassembled WGS sequence"/>
</dbReference>